<name>A0A804KD28_MUSAM</name>
<reference evidence="2" key="2">
    <citation type="submission" date="2021-05" db="UniProtKB">
        <authorList>
            <consortium name="EnsemblPlants"/>
        </authorList>
    </citation>
    <scope>IDENTIFICATION</scope>
    <source>
        <strain evidence="2">subsp. malaccensis</strain>
    </source>
</reference>
<sequence>MGLRSSIDCPTSSTQSIFMAQSKGGRWVSEAQSTAHLYPYNAATLQLSQYLWPNQKKKRKKKRNQIVSLICLFHPLSEFCGCYEPARMIENQ</sequence>
<dbReference type="Gramene" id="Ma08_t31880.1">
    <property type="protein sequence ID" value="Ma08_p31880.1"/>
    <property type="gene ID" value="Ma08_g31880"/>
</dbReference>
<dbReference type="Proteomes" id="UP000012960">
    <property type="component" value="Unplaced"/>
</dbReference>
<evidence type="ECO:0000313" key="2">
    <source>
        <dbReference type="EnsemblPlants" id="Ma08_p31880.1"/>
    </source>
</evidence>
<evidence type="ECO:0000313" key="1">
    <source>
        <dbReference type="EMBL" id="CAG1833345.1"/>
    </source>
</evidence>
<protein>
    <submittedName>
        <fullName evidence="1">(wild Malaysian banana) hypothetical protein</fullName>
    </submittedName>
</protein>
<dbReference type="EMBL" id="HG996472">
    <property type="protein sequence ID" value="CAG1833345.1"/>
    <property type="molecule type" value="Genomic_DNA"/>
</dbReference>
<dbReference type="InParanoid" id="A0A804KD28"/>
<keyword evidence="3" id="KW-1185">Reference proteome</keyword>
<proteinExistence type="predicted"/>
<gene>
    <name evidence="1" type="ORF">GSMUA_92660.1</name>
</gene>
<accession>A0A804KD28</accession>
<dbReference type="AlphaFoldDB" id="A0A804KD28"/>
<organism evidence="2 3">
    <name type="scientific">Musa acuminata subsp. malaccensis</name>
    <name type="common">Wild banana</name>
    <name type="synonym">Musa malaccensis</name>
    <dbReference type="NCBI Taxonomy" id="214687"/>
    <lineage>
        <taxon>Eukaryota</taxon>
        <taxon>Viridiplantae</taxon>
        <taxon>Streptophyta</taxon>
        <taxon>Embryophyta</taxon>
        <taxon>Tracheophyta</taxon>
        <taxon>Spermatophyta</taxon>
        <taxon>Magnoliopsida</taxon>
        <taxon>Liliopsida</taxon>
        <taxon>Zingiberales</taxon>
        <taxon>Musaceae</taxon>
        <taxon>Musa</taxon>
    </lineage>
</organism>
<evidence type="ECO:0000313" key="3">
    <source>
        <dbReference type="Proteomes" id="UP000012960"/>
    </source>
</evidence>
<dbReference type="EnsemblPlants" id="Ma08_t31880.1">
    <property type="protein sequence ID" value="Ma08_p31880.1"/>
    <property type="gene ID" value="Ma08_g31880"/>
</dbReference>
<reference evidence="1" key="1">
    <citation type="submission" date="2021-03" db="EMBL/GenBank/DDBJ databases">
        <authorList>
            <consortium name="Genoscope - CEA"/>
            <person name="William W."/>
        </authorList>
    </citation>
    <scope>NUCLEOTIDE SEQUENCE</scope>
    <source>
        <strain evidence="1">Doubled-haploid Pahang</strain>
    </source>
</reference>